<feature type="non-terminal residue" evidence="1">
    <location>
        <position position="1"/>
    </location>
</feature>
<sequence>MNVVVDAFSRRHALIAMLEKDMLGLDCIKELMLTWSQQRLSRFGLDRDESDKVSAKGRLKRNRFGLTQFRIDMTGSN</sequence>
<comment type="caution">
    <text evidence="1">The sequence shown here is derived from an EMBL/GenBank/DDBJ whole genome shotgun (WGS) entry which is preliminary data.</text>
</comment>
<evidence type="ECO:0000313" key="2">
    <source>
        <dbReference type="Proteomes" id="UP000257109"/>
    </source>
</evidence>
<name>A0A371GE72_MUCPR</name>
<keyword evidence="2" id="KW-1185">Reference proteome</keyword>
<protein>
    <submittedName>
        <fullName evidence="1">Uncharacterized protein</fullName>
    </submittedName>
</protein>
<evidence type="ECO:0000313" key="1">
    <source>
        <dbReference type="EMBL" id="RDX88820.1"/>
    </source>
</evidence>
<reference evidence="1" key="1">
    <citation type="submission" date="2018-05" db="EMBL/GenBank/DDBJ databases">
        <title>Draft genome of Mucuna pruriens seed.</title>
        <authorList>
            <person name="Nnadi N.E."/>
            <person name="Vos R."/>
            <person name="Hasami M.H."/>
            <person name="Devisetty U.K."/>
            <person name="Aguiy J.C."/>
        </authorList>
    </citation>
    <scope>NUCLEOTIDE SEQUENCE [LARGE SCALE GENOMIC DNA]</scope>
    <source>
        <strain evidence="1">JCA_2017</strain>
    </source>
</reference>
<dbReference type="AlphaFoldDB" id="A0A371GE72"/>
<dbReference type="Proteomes" id="UP000257109">
    <property type="component" value="Unassembled WGS sequence"/>
</dbReference>
<accession>A0A371GE72</accession>
<dbReference type="EMBL" id="QJKJ01005833">
    <property type="protein sequence ID" value="RDX88820.1"/>
    <property type="molecule type" value="Genomic_DNA"/>
</dbReference>
<gene>
    <name evidence="1" type="ORF">CR513_29528</name>
</gene>
<organism evidence="1 2">
    <name type="scientific">Mucuna pruriens</name>
    <name type="common">Velvet bean</name>
    <name type="synonym">Dolichos pruriens</name>
    <dbReference type="NCBI Taxonomy" id="157652"/>
    <lineage>
        <taxon>Eukaryota</taxon>
        <taxon>Viridiplantae</taxon>
        <taxon>Streptophyta</taxon>
        <taxon>Embryophyta</taxon>
        <taxon>Tracheophyta</taxon>
        <taxon>Spermatophyta</taxon>
        <taxon>Magnoliopsida</taxon>
        <taxon>eudicotyledons</taxon>
        <taxon>Gunneridae</taxon>
        <taxon>Pentapetalae</taxon>
        <taxon>rosids</taxon>
        <taxon>fabids</taxon>
        <taxon>Fabales</taxon>
        <taxon>Fabaceae</taxon>
        <taxon>Papilionoideae</taxon>
        <taxon>50 kb inversion clade</taxon>
        <taxon>NPAAA clade</taxon>
        <taxon>indigoferoid/millettioid clade</taxon>
        <taxon>Phaseoleae</taxon>
        <taxon>Mucuna</taxon>
    </lineage>
</organism>
<proteinExistence type="predicted"/>